<keyword evidence="3" id="KW-0862">Zinc</keyword>
<feature type="transmembrane region" description="Helical" evidence="6">
    <location>
        <begin position="243"/>
        <end position="266"/>
    </location>
</feature>
<feature type="compositionally biased region" description="Basic and acidic residues" evidence="5">
    <location>
        <begin position="414"/>
        <end position="427"/>
    </location>
</feature>
<keyword evidence="1" id="KW-0479">Metal-binding</keyword>
<comment type="caution">
    <text evidence="8">The sequence shown here is derived from an EMBL/GenBank/DDBJ whole genome shotgun (WGS) entry which is preliminary data.</text>
</comment>
<evidence type="ECO:0000313" key="9">
    <source>
        <dbReference type="Proteomes" id="UP001620626"/>
    </source>
</evidence>
<keyword evidence="9" id="KW-1185">Reference proteome</keyword>
<dbReference type="SUPFAM" id="SSF57850">
    <property type="entry name" value="RING/U-box"/>
    <property type="match status" value="1"/>
</dbReference>
<keyword evidence="2 4" id="KW-0863">Zinc-finger</keyword>
<dbReference type="PROSITE" id="PS50089">
    <property type="entry name" value="ZF_RING_2"/>
    <property type="match status" value="1"/>
</dbReference>
<evidence type="ECO:0000256" key="6">
    <source>
        <dbReference type="SAM" id="Phobius"/>
    </source>
</evidence>
<organism evidence="8 9">
    <name type="scientific">Heterodera trifolii</name>
    <dbReference type="NCBI Taxonomy" id="157864"/>
    <lineage>
        <taxon>Eukaryota</taxon>
        <taxon>Metazoa</taxon>
        <taxon>Ecdysozoa</taxon>
        <taxon>Nematoda</taxon>
        <taxon>Chromadorea</taxon>
        <taxon>Rhabditida</taxon>
        <taxon>Tylenchina</taxon>
        <taxon>Tylenchomorpha</taxon>
        <taxon>Tylenchoidea</taxon>
        <taxon>Heteroderidae</taxon>
        <taxon>Heteroderinae</taxon>
        <taxon>Heterodera</taxon>
    </lineage>
</organism>
<dbReference type="AlphaFoldDB" id="A0ABD2JBH5"/>
<evidence type="ECO:0000256" key="5">
    <source>
        <dbReference type="SAM" id="MobiDB-lite"/>
    </source>
</evidence>
<gene>
    <name evidence="8" type="ORF">niasHT_022038</name>
</gene>
<sequence>MQNFNCFAQNGPNCLLPAQLADTAFWHEQFQKIELANSSDFKLREFICELSKKQQIFEAIFGTLPSALLNVPPFMADEFELVKSRREMLVQNDPALSEVLNSLFAIEMSAKQKLQLLPVFFFDVDAFLLVKTMRQHLSFVLLFLAKRYRIRMSDSKERIVLTKQSLKDFLEESFQLMSQAKKCVRCENCANDRSKRGGKNYSRRKRLLQFILKAIQIDWEGNGLLNRSKNTNRRRKRKKIMNIFEPITLAVLLLFLVLFVILSFILCHGAIISIRNGTAFGGATNAAITEQSEQRDRKCLNAFKGIAPVVVDRQKGDEHEGEEDEQLDCAICLGPIVYGTEVRPLPVCKHIFHDECIELWIRGGHNACPFCRQEIFNLQMTSPTLFPQRRQNNDGTVPNEATEIEITNGETEIEEGRREEEERRTTDGAEITQIDQV</sequence>
<evidence type="ECO:0000256" key="2">
    <source>
        <dbReference type="ARBA" id="ARBA00022771"/>
    </source>
</evidence>
<reference evidence="8 9" key="1">
    <citation type="submission" date="2024-10" db="EMBL/GenBank/DDBJ databases">
        <authorList>
            <person name="Kim D."/>
        </authorList>
    </citation>
    <scope>NUCLEOTIDE SEQUENCE [LARGE SCALE GENOMIC DNA]</scope>
    <source>
        <strain evidence="8">BH-2024</strain>
    </source>
</reference>
<name>A0ABD2JBH5_9BILA</name>
<dbReference type="PANTHER" id="PTHR45798:SF88">
    <property type="entry name" value="RING-H2 FINGER PROTEIN ATL61-RELATED"/>
    <property type="match status" value="1"/>
</dbReference>
<dbReference type="Proteomes" id="UP001620626">
    <property type="component" value="Unassembled WGS sequence"/>
</dbReference>
<dbReference type="SMART" id="SM00184">
    <property type="entry name" value="RING"/>
    <property type="match status" value="1"/>
</dbReference>
<dbReference type="InterPro" id="IPR001841">
    <property type="entry name" value="Znf_RING"/>
</dbReference>
<evidence type="ECO:0000256" key="1">
    <source>
        <dbReference type="ARBA" id="ARBA00022723"/>
    </source>
</evidence>
<dbReference type="Pfam" id="PF13639">
    <property type="entry name" value="zf-RING_2"/>
    <property type="match status" value="1"/>
</dbReference>
<evidence type="ECO:0000313" key="8">
    <source>
        <dbReference type="EMBL" id="KAL3087964.1"/>
    </source>
</evidence>
<keyword evidence="6" id="KW-1133">Transmembrane helix</keyword>
<proteinExistence type="predicted"/>
<keyword evidence="6" id="KW-0472">Membrane</keyword>
<evidence type="ECO:0000256" key="4">
    <source>
        <dbReference type="PROSITE-ProRule" id="PRU00175"/>
    </source>
</evidence>
<feature type="domain" description="RING-type" evidence="7">
    <location>
        <begin position="329"/>
        <end position="372"/>
    </location>
</feature>
<dbReference type="GO" id="GO:0008270">
    <property type="term" value="F:zinc ion binding"/>
    <property type="evidence" value="ECO:0007669"/>
    <property type="project" value="UniProtKB-KW"/>
</dbReference>
<dbReference type="InterPro" id="IPR052788">
    <property type="entry name" value="RING-type_E3_ligase_ATL"/>
</dbReference>
<evidence type="ECO:0000256" key="3">
    <source>
        <dbReference type="ARBA" id="ARBA00022833"/>
    </source>
</evidence>
<dbReference type="InterPro" id="IPR013083">
    <property type="entry name" value="Znf_RING/FYVE/PHD"/>
</dbReference>
<dbReference type="Gene3D" id="3.30.40.10">
    <property type="entry name" value="Zinc/RING finger domain, C3HC4 (zinc finger)"/>
    <property type="match status" value="1"/>
</dbReference>
<protein>
    <recommendedName>
        <fullName evidence="7">RING-type domain-containing protein</fullName>
    </recommendedName>
</protein>
<evidence type="ECO:0000259" key="7">
    <source>
        <dbReference type="PROSITE" id="PS50089"/>
    </source>
</evidence>
<keyword evidence="6" id="KW-0812">Transmembrane</keyword>
<dbReference type="PANTHER" id="PTHR45798">
    <property type="entry name" value="RING-H2 FINGER PROTEIN ATL61-RELATED-RELATED"/>
    <property type="match status" value="1"/>
</dbReference>
<feature type="region of interest" description="Disordered" evidence="5">
    <location>
        <begin position="410"/>
        <end position="437"/>
    </location>
</feature>
<dbReference type="EMBL" id="JBICBT010001007">
    <property type="protein sequence ID" value="KAL3087964.1"/>
    <property type="molecule type" value="Genomic_DNA"/>
</dbReference>
<accession>A0ABD2JBH5</accession>